<feature type="transmembrane region" description="Helical" evidence="1">
    <location>
        <begin position="181"/>
        <end position="211"/>
    </location>
</feature>
<feature type="transmembrane region" description="Helical" evidence="1">
    <location>
        <begin position="82"/>
        <end position="115"/>
    </location>
</feature>
<evidence type="ECO:0000256" key="1">
    <source>
        <dbReference type="SAM" id="Phobius"/>
    </source>
</evidence>
<feature type="transmembrane region" description="Helical" evidence="1">
    <location>
        <begin position="127"/>
        <end position="146"/>
    </location>
</feature>
<feature type="transmembrane region" description="Helical" evidence="1">
    <location>
        <begin position="21"/>
        <end position="41"/>
    </location>
</feature>
<feature type="transmembrane region" description="Helical" evidence="1">
    <location>
        <begin position="422"/>
        <end position="440"/>
    </location>
</feature>
<sequence length="455" mass="50082">MAKSKKYKNRPVSSQRPKAARNLYILALLVFAVKMIIMFNIPHGGWYGADGENYTSGTDGLLNDGLFSKKSILNYWPAGYPILLWILAKISITNLFFLLSFFQTILYSLAVALFVEQVRRTRLGFLAWWLAIFLYLNPTLSLSSFAVGYESLVASCMLASVGLIIRYKLKPSAKDLKLTVLWVGLLQSLSAFVQPRGLLMGFFIFLIWGIYLNSRKTLAAVLIAGCAVMSVMPLGLVIRNIKAVNMATISTNLGVTMNIGAGDHATGAYASERNKNWGVNCPPTPPATSVSDSQKVQCVLKWYLTHPVKSASLILHKSLYYWTPWSGPVAEGTMNRNPWLKVNPLMNIAKSSKTGEKLVFGSVGKVISWLWLLGGLALFGYGFRALWRLGGIERQLALLSATPVLLGMLTAAATIGDHRFRLPTLGLSLFLQVAGIMALLRRFPAPALEGKPQAR</sequence>
<gene>
    <name evidence="2" type="ORF">UFOPK4049_00762</name>
</gene>
<organism evidence="2">
    <name type="scientific">freshwater metagenome</name>
    <dbReference type="NCBI Taxonomy" id="449393"/>
    <lineage>
        <taxon>unclassified sequences</taxon>
        <taxon>metagenomes</taxon>
        <taxon>ecological metagenomes</taxon>
    </lineage>
</organism>
<evidence type="ECO:0000313" key="2">
    <source>
        <dbReference type="EMBL" id="CAB5005817.1"/>
    </source>
</evidence>
<accession>A0A6J7PKB3</accession>
<feature type="transmembrane region" description="Helical" evidence="1">
    <location>
        <begin position="152"/>
        <end position="169"/>
    </location>
</feature>
<protein>
    <submittedName>
        <fullName evidence="2">Unannotated protein</fullName>
    </submittedName>
</protein>
<feature type="transmembrane region" description="Helical" evidence="1">
    <location>
        <begin position="395"/>
        <end position="415"/>
    </location>
</feature>
<feature type="transmembrane region" description="Helical" evidence="1">
    <location>
        <begin position="358"/>
        <end position="383"/>
    </location>
</feature>
<keyword evidence="1" id="KW-1133">Transmembrane helix</keyword>
<dbReference type="EMBL" id="CAFBPB010000089">
    <property type="protein sequence ID" value="CAB5005817.1"/>
    <property type="molecule type" value="Genomic_DNA"/>
</dbReference>
<keyword evidence="1" id="KW-0812">Transmembrane</keyword>
<keyword evidence="1" id="KW-0472">Membrane</keyword>
<name>A0A6J7PKB3_9ZZZZ</name>
<dbReference type="AlphaFoldDB" id="A0A6J7PKB3"/>
<feature type="transmembrane region" description="Helical" evidence="1">
    <location>
        <begin position="217"/>
        <end position="238"/>
    </location>
</feature>
<reference evidence="2" key="1">
    <citation type="submission" date="2020-05" db="EMBL/GenBank/DDBJ databases">
        <authorList>
            <person name="Chiriac C."/>
            <person name="Salcher M."/>
            <person name="Ghai R."/>
            <person name="Kavagutti S V."/>
        </authorList>
    </citation>
    <scope>NUCLEOTIDE SEQUENCE</scope>
</reference>
<proteinExistence type="predicted"/>